<keyword evidence="2 3" id="KW-0802">TPR repeat</keyword>
<dbReference type="Proteomes" id="UP000265828">
    <property type="component" value="Unassembled WGS sequence"/>
</dbReference>
<dbReference type="SMART" id="SM00028">
    <property type="entry name" value="TPR"/>
    <property type="match status" value="3"/>
</dbReference>
<dbReference type="InterPro" id="IPR050498">
    <property type="entry name" value="Ycf3"/>
</dbReference>
<dbReference type="PANTHER" id="PTHR44858:SF1">
    <property type="entry name" value="UDP-N-ACETYLGLUCOSAMINE--PEPTIDE N-ACETYLGLUCOSAMINYLTRANSFERASE SPINDLY-RELATED"/>
    <property type="match status" value="1"/>
</dbReference>
<dbReference type="PROSITE" id="PS51257">
    <property type="entry name" value="PROKAR_LIPOPROTEIN"/>
    <property type="match status" value="1"/>
</dbReference>
<feature type="compositionally biased region" description="Low complexity" evidence="4">
    <location>
        <begin position="366"/>
        <end position="379"/>
    </location>
</feature>
<dbReference type="Gene3D" id="1.25.40.10">
    <property type="entry name" value="Tetratricopeptide repeat domain"/>
    <property type="match status" value="3"/>
</dbReference>
<organism evidence="5 6">
    <name type="scientific">Blautia obeum</name>
    <dbReference type="NCBI Taxonomy" id="40520"/>
    <lineage>
        <taxon>Bacteria</taxon>
        <taxon>Bacillati</taxon>
        <taxon>Bacillota</taxon>
        <taxon>Clostridia</taxon>
        <taxon>Lachnospirales</taxon>
        <taxon>Lachnospiraceae</taxon>
        <taxon>Blautia</taxon>
    </lineage>
</organism>
<sequence>MKNKRIIWMLTAGLTFGMLTGCGGEEKKTYDQACADLAQGSYDYALQGYQSSITAGYKTAEAYRGAGIANIHLGNYQDAIDSLTNGLNDEKAGKALKKDMLAYRATAELKSGLNDAAMADCQTLAESYSMDAETYYLTGCVALAMDSYDEASSNFTEAYGEDATYDRAIQIYEAYLEKDMEADGTRYLEAALKTEPKNAEDYCNRGKVYYYMEDYSNAQKELTEAVNQKSTEGMLLLGMVYRAQGDTSNARSMYQQYVSADGSDPAKGYNGLSLCDMDDGSYASALENISKGLEDASTEEMQDLLFNEIVVYEKKLDFSTALSKMQEYIKMFPDDENAAKELTFLQSRNGELSNDTASDTTENTDAEAASDAGDTTDTSDGSDESGEEEY</sequence>
<reference evidence="5 6" key="1">
    <citation type="submission" date="2018-08" db="EMBL/GenBank/DDBJ databases">
        <title>A genome reference for cultivated species of the human gut microbiota.</title>
        <authorList>
            <person name="Zou Y."/>
            <person name="Xue W."/>
            <person name="Luo G."/>
        </authorList>
    </citation>
    <scope>NUCLEOTIDE SEQUENCE [LARGE SCALE GENOMIC DNA]</scope>
    <source>
        <strain evidence="5 6">AF14-23</strain>
    </source>
</reference>
<dbReference type="PROSITE" id="PS50005">
    <property type="entry name" value="TPR"/>
    <property type="match status" value="1"/>
</dbReference>
<feature type="compositionally biased region" description="Polar residues" evidence="4">
    <location>
        <begin position="347"/>
        <end position="363"/>
    </location>
</feature>
<evidence type="ECO:0000256" key="3">
    <source>
        <dbReference type="PROSITE-ProRule" id="PRU00339"/>
    </source>
</evidence>
<name>A0A395XAZ5_9FIRM</name>
<dbReference type="EMBL" id="QRZI01000001">
    <property type="protein sequence ID" value="RGV66411.1"/>
    <property type="molecule type" value="Genomic_DNA"/>
</dbReference>
<dbReference type="Pfam" id="PF13432">
    <property type="entry name" value="TPR_16"/>
    <property type="match status" value="2"/>
</dbReference>
<evidence type="ECO:0000256" key="2">
    <source>
        <dbReference type="ARBA" id="ARBA00022803"/>
    </source>
</evidence>
<accession>A0A395XAZ5</accession>
<evidence type="ECO:0000256" key="4">
    <source>
        <dbReference type="SAM" id="MobiDB-lite"/>
    </source>
</evidence>
<feature type="region of interest" description="Disordered" evidence="4">
    <location>
        <begin position="347"/>
        <end position="390"/>
    </location>
</feature>
<dbReference type="InterPro" id="IPR019734">
    <property type="entry name" value="TPR_rpt"/>
</dbReference>
<gene>
    <name evidence="5" type="ORF">DWW07_01585</name>
</gene>
<dbReference type="RefSeq" id="WP_117753592.1">
    <property type="nucleotide sequence ID" value="NZ_QRYY01000001.1"/>
</dbReference>
<proteinExistence type="predicted"/>
<keyword evidence="1" id="KW-0677">Repeat</keyword>
<dbReference type="InterPro" id="IPR011990">
    <property type="entry name" value="TPR-like_helical_dom_sf"/>
</dbReference>
<protein>
    <submittedName>
        <fullName evidence="5">Uncharacterized protein</fullName>
    </submittedName>
</protein>
<evidence type="ECO:0000256" key="1">
    <source>
        <dbReference type="ARBA" id="ARBA00022737"/>
    </source>
</evidence>
<evidence type="ECO:0000313" key="5">
    <source>
        <dbReference type="EMBL" id="RGV66411.1"/>
    </source>
</evidence>
<evidence type="ECO:0000313" key="6">
    <source>
        <dbReference type="Proteomes" id="UP000265828"/>
    </source>
</evidence>
<comment type="caution">
    <text evidence="5">The sequence shown here is derived from an EMBL/GenBank/DDBJ whole genome shotgun (WGS) entry which is preliminary data.</text>
</comment>
<dbReference type="PANTHER" id="PTHR44858">
    <property type="entry name" value="TETRATRICOPEPTIDE REPEAT PROTEIN 6"/>
    <property type="match status" value="1"/>
</dbReference>
<dbReference type="AlphaFoldDB" id="A0A395XAZ5"/>
<dbReference type="SUPFAM" id="SSF48452">
    <property type="entry name" value="TPR-like"/>
    <property type="match status" value="1"/>
</dbReference>
<feature type="repeat" description="TPR" evidence="3">
    <location>
        <begin position="199"/>
        <end position="232"/>
    </location>
</feature>
<feature type="compositionally biased region" description="Acidic residues" evidence="4">
    <location>
        <begin position="380"/>
        <end position="390"/>
    </location>
</feature>